<accession>A0A5T2XGP7</accession>
<comment type="caution">
    <text evidence="3">The sequence shown here is derived from an EMBL/GenBank/DDBJ whole genome shotgun (WGS) entry which is preliminary data.</text>
</comment>
<dbReference type="AlphaFoldDB" id="A0A5T2XGP7"/>
<proteinExistence type="predicted"/>
<feature type="transmembrane region" description="Helical" evidence="2">
    <location>
        <begin position="34"/>
        <end position="55"/>
    </location>
</feature>
<feature type="compositionally biased region" description="Basic and acidic residues" evidence="1">
    <location>
        <begin position="683"/>
        <end position="700"/>
    </location>
</feature>
<feature type="transmembrane region" description="Helical" evidence="2">
    <location>
        <begin position="493"/>
        <end position="515"/>
    </location>
</feature>
<organism evidence="3">
    <name type="scientific">Salmonella enterica</name>
    <name type="common">Salmonella choleraesuis</name>
    <dbReference type="NCBI Taxonomy" id="28901"/>
    <lineage>
        <taxon>Bacteria</taxon>
        <taxon>Pseudomonadati</taxon>
        <taxon>Pseudomonadota</taxon>
        <taxon>Gammaproteobacteria</taxon>
        <taxon>Enterobacterales</taxon>
        <taxon>Enterobacteriaceae</taxon>
        <taxon>Salmonella</taxon>
    </lineage>
</organism>
<dbReference type="InterPro" id="IPR027628">
    <property type="entry name" value="DotA_TraY"/>
</dbReference>
<evidence type="ECO:0000256" key="2">
    <source>
        <dbReference type="SAM" id="Phobius"/>
    </source>
</evidence>
<dbReference type="NCBIfam" id="TIGR04346">
    <property type="entry name" value="DotA_TraY"/>
    <property type="match status" value="1"/>
</dbReference>
<evidence type="ECO:0008006" key="4">
    <source>
        <dbReference type="Google" id="ProtNLM"/>
    </source>
</evidence>
<feature type="transmembrane region" description="Helical" evidence="2">
    <location>
        <begin position="470"/>
        <end position="487"/>
    </location>
</feature>
<evidence type="ECO:0000256" key="1">
    <source>
        <dbReference type="SAM" id="MobiDB-lite"/>
    </source>
</evidence>
<reference evidence="3" key="1">
    <citation type="submission" date="2018-07" db="EMBL/GenBank/DDBJ databases">
        <authorList>
            <consortium name="GenomeTrakr network: Whole genome sequencing for foodborne pathogen traceback"/>
        </authorList>
    </citation>
    <scope>NUCLEOTIDE SEQUENCE</scope>
    <source>
        <strain evidence="3">FDA00010525</strain>
    </source>
</reference>
<name>A0A5T2XGP7_SALER</name>
<keyword evidence="2" id="KW-1133">Transmembrane helix</keyword>
<sequence length="709" mass="76410">MTGSEDAVGNNIDKWFNPFQSNITGAVLDVYLPIIMQLGGIIAAYTLIAGTMSTAHDGEMLGKKWSSMWVPIRTALVPGLLFPISNGYSALHMIILWLVLVGNQWGNDVWNKLAPRLITDNTYISVDNKAAIRQVVMNTLYSAACVNIYNENAKKVNANSKWGPAYRYMDTTPIKNDKVVGYNFGLPAAPNSSYGNGIDLCGSTKLKLIDKDLKSGSTLIDTTKISKAVQEAQIKANEALVKGATAYAGYLSSMPNDNAEQLNKIIDTLVNAYSQFIQASAESVMKESLTQSEIDKLTEKGWTYSYTFYSRIADSISEANAAVNRYPTASMNFQQNDNANYYGFSSGNQLYEVYPKLERLQKLLSDANKVDSSMLDSNKGDDGWYQKIISTLGGNLSWTNNYEASKASSLMPLSVSVNLGSRMIVSAETSYILLAGGAVAGGSIPFVGNGIQTAAIFVSPLFNSILKNTILGGNLLAFVIPMMPYIIGFFCVAGYYILIFEAMFGAPLLVLAMLLPDQDGIVGKQGQGYMLVLNIGLRPPLNMAGYAGSFVLTTILFDMLNSTFFTAGSNTEGGLLAINKGLTMLLLYGSLMLTVELMCLKLMHVIPDNLFKWIGGATSSVLGMVSGQAESSTAKTAAAAAAGAGMISNMMSPQFTKPKTEPKETTPGGNDPKATEGSNTVFDDVKTEPVVKGDSGQDIKDFDEDENNK</sequence>
<evidence type="ECO:0000313" key="3">
    <source>
        <dbReference type="EMBL" id="EAM8625231.1"/>
    </source>
</evidence>
<keyword evidence="2" id="KW-0812">Transmembrane</keyword>
<feature type="transmembrane region" description="Helical" evidence="2">
    <location>
        <begin position="76"/>
        <end position="100"/>
    </location>
</feature>
<feature type="region of interest" description="Disordered" evidence="1">
    <location>
        <begin position="651"/>
        <end position="709"/>
    </location>
</feature>
<feature type="transmembrane region" description="Helical" evidence="2">
    <location>
        <begin position="431"/>
        <end position="458"/>
    </location>
</feature>
<protein>
    <recommendedName>
        <fullName evidence="4">DotA/TraY family protein</fullName>
    </recommendedName>
</protein>
<gene>
    <name evidence="3" type="ORF">BFQ53_23945</name>
</gene>
<keyword evidence="2" id="KW-0472">Membrane</keyword>
<dbReference type="EMBL" id="AACWHG010000027">
    <property type="protein sequence ID" value="EAM8625231.1"/>
    <property type="molecule type" value="Genomic_DNA"/>
</dbReference>